<dbReference type="VEuPathDB" id="VectorBase:ASTE015886"/>
<dbReference type="PANTHER" id="PTHR21137">
    <property type="entry name" value="ODORANT RECEPTOR"/>
    <property type="match status" value="1"/>
</dbReference>
<keyword evidence="2" id="KW-1003">Cell membrane</keyword>
<keyword evidence="7" id="KW-0472">Membrane</keyword>
<evidence type="ECO:0000256" key="7">
    <source>
        <dbReference type="ARBA" id="ARBA00023136"/>
    </source>
</evidence>
<evidence type="ECO:0000313" key="11">
    <source>
        <dbReference type="Proteomes" id="UP000076408"/>
    </source>
</evidence>
<keyword evidence="11" id="KW-1185">Reference proteome</keyword>
<evidence type="ECO:0000313" key="10">
    <source>
        <dbReference type="EnsemblMetazoa" id="ASTEI05883-PA"/>
    </source>
</evidence>
<dbReference type="Proteomes" id="UP000076408">
    <property type="component" value="Unassembled WGS sequence"/>
</dbReference>
<evidence type="ECO:0000256" key="8">
    <source>
        <dbReference type="ARBA" id="ARBA00023170"/>
    </source>
</evidence>
<dbReference type="GO" id="GO:0007165">
    <property type="term" value="P:signal transduction"/>
    <property type="evidence" value="ECO:0007669"/>
    <property type="project" value="UniProtKB-KW"/>
</dbReference>
<organism evidence="10 11">
    <name type="scientific">Anopheles stephensi</name>
    <name type="common">Indo-Pakistan malaria mosquito</name>
    <dbReference type="NCBI Taxonomy" id="30069"/>
    <lineage>
        <taxon>Eukaryota</taxon>
        <taxon>Metazoa</taxon>
        <taxon>Ecdysozoa</taxon>
        <taxon>Arthropoda</taxon>
        <taxon>Hexapoda</taxon>
        <taxon>Insecta</taxon>
        <taxon>Pterygota</taxon>
        <taxon>Neoptera</taxon>
        <taxon>Endopterygota</taxon>
        <taxon>Diptera</taxon>
        <taxon>Nematocera</taxon>
        <taxon>Culicoidea</taxon>
        <taxon>Culicidae</taxon>
        <taxon>Anophelinae</taxon>
        <taxon>Anopheles</taxon>
    </lineage>
</organism>
<keyword evidence="8" id="KW-0675">Receptor</keyword>
<keyword evidence="3" id="KW-0716">Sensory transduction</keyword>
<sequence>MSYIDRWASFVPVWFGSTFEFTKDADYFVLIQPLLKWLHLFANPVPYLGRMLSVRGVLVQLYHFLVLLSYTSFVYRVYWQLFHPSYVAQLIIMVGAVLLYTLAIVRIWTLNKFGRELQELRLFFKDRTYGEHCGWAHQNRAAVYRRWNWTIITLMLGSIINHFVFIGTNWHNPEFRLQFRGVTVTPTIVRTIIEFCSCYIALGLFVSSSLIHVTLELFQTELKILVHSFKQALDTEQQRELEAHNAHIAYKLFCEQFYANIRRHTHLLQMFSKFARMLNLFGMFVYYGTLVIMTCTCFFVMHHQFSSTVVSFVVFAVCLMIDTLLFCKRIDNINELHNSVGDIVYSGYWPALLRLADRGLSKNDQRSFRRSILIVLQRCQQPLGLGYGEFGSLSMHRFVTFERKNIYSAQFKMCHQQKRNVVQLLFRRYITFTDQSDYFALYRTLATISAIHYDAHCWFDRTLWIVYRFLPILVNVSYFYKAYRIIIHPEDNTSAAVIVASIWGFTEGTLRIAIIELWYDKLCSIMSFLNDRTYRQQDALVRQQRAALFAANNRIQLVLVTTMLTIAAWFMTTQLFNRDAFMLQINGHVVESASVQIVYGLLCNVWGMIYVLSFAIFYIIMNILQLEMSILLDGIASVQSTVIDRAGRQIATLEATGHSTQMKQQVFWDILQPELNRHISRHVNLLDNLKEFSTIVGPFSFVQYYGTFALIADCGLILAMEGLSTNGMIYLIFVTVLVFQSFIICRGIEKINDLNEAIGHALYAGFNWPELLQYNVRFRAQYVTARHTLMLVIGRSQKGFQCSYGGLGGISMERFAQLMQKSYSLLTILLQFVK</sequence>
<keyword evidence="6" id="KW-1133">Transmembrane helix</keyword>
<dbReference type="PANTHER" id="PTHR21137:SF35">
    <property type="entry name" value="ODORANT RECEPTOR 19A-RELATED"/>
    <property type="match status" value="1"/>
</dbReference>
<name>A0A182YBP7_ANOST</name>
<evidence type="ECO:0000256" key="1">
    <source>
        <dbReference type="ARBA" id="ARBA00004651"/>
    </source>
</evidence>
<reference evidence="11" key="1">
    <citation type="journal article" date="2014" name="Genome Biol.">
        <title>Genome analysis of a major urban malaria vector mosquito, Anopheles stephensi.</title>
        <authorList>
            <person name="Jiang X."/>
            <person name="Peery A."/>
            <person name="Hall A.B."/>
            <person name="Sharma A."/>
            <person name="Chen X.G."/>
            <person name="Waterhouse R.M."/>
            <person name="Komissarov A."/>
            <person name="Riehle M.M."/>
            <person name="Shouche Y."/>
            <person name="Sharakhova M.V."/>
            <person name="Lawson D."/>
            <person name="Pakpour N."/>
            <person name="Arensburger P."/>
            <person name="Davidson V.L."/>
            <person name="Eiglmeier K."/>
            <person name="Emrich S."/>
            <person name="George P."/>
            <person name="Kennedy R.C."/>
            <person name="Mane S.P."/>
            <person name="Maslen G."/>
            <person name="Oringanje C."/>
            <person name="Qi Y."/>
            <person name="Settlage R."/>
            <person name="Tojo M."/>
            <person name="Tubio J.M."/>
            <person name="Unger M.F."/>
            <person name="Wang B."/>
            <person name="Vernick K.D."/>
            <person name="Ribeiro J.M."/>
            <person name="James A.A."/>
            <person name="Michel K."/>
            <person name="Riehle M.A."/>
            <person name="Luckhart S."/>
            <person name="Sharakhov I.V."/>
            <person name="Tu Z."/>
        </authorList>
    </citation>
    <scope>NUCLEOTIDE SEQUENCE [LARGE SCALE GENOMIC DNA]</scope>
    <source>
        <strain evidence="11">Indian</strain>
    </source>
</reference>
<dbReference type="VEuPathDB" id="VectorBase:ASTEI20_031025"/>
<dbReference type="VEuPathDB" id="VectorBase:ASTEI20_032062"/>
<dbReference type="VEuPathDB" id="VectorBase:ASTE015887"/>
<accession>A0A182YBP7</accession>
<dbReference type="GO" id="GO:0005549">
    <property type="term" value="F:odorant binding"/>
    <property type="evidence" value="ECO:0007669"/>
    <property type="project" value="InterPro"/>
</dbReference>
<dbReference type="EnsemblMetazoa" id="ASTEI05883-RA">
    <property type="protein sequence ID" value="ASTEI05883-PA"/>
    <property type="gene ID" value="ASTEI05883"/>
</dbReference>
<dbReference type="AlphaFoldDB" id="A0A182YBP7"/>
<reference evidence="10" key="2">
    <citation type="submission" date="2020-05" db="UniProtKB">
        <authorList>
            <consortium name="EnsemblMetazoa"/>
        </authorList>
    </citation>
    <scope>IDENTIFICATION</scope>
    <source>
        <strain evidence="10">Indian</strain>
    </source>
</reference>
<evidence type="ECO:0008006" key="12">
    <source>
        <dbReference type="Google" id="ProtNLM"/>
    </source>
</evidence>
<dbReference type="VEuPathDB" id="VectorBase:ASTEI05883"/>
<dbReference type="GO" id="GO:0004984">
    <property type="term" value="F:olfactory receptor activity"/>
    <property type="evidence" value="ECO:0007669"/>
    <property type="project" value="InterPro"/>
</dbReference>
<dbReference type="GO" id="GO:0005886">
    <property type="term" value="C:plasma membrane"/>
    <property type="evidence" value="ECO:0007669"/>
    <property type="project" value="UniProtKB-SubCell"/>
</dbReference>
<evidence type="ECO:0000256" key="3">
    <source>
        <dbReference type="ARBA" id="ARBA00022606"/>
    </source>
</evidence>
<evidence type="ECO:0000256" key="9">
    <source>
        <dbReference type="ARBA" id="ARBA00023224"/>
    </source>
</evidence>
<keyword evidence="4" id="KW-0812">Transmembrane</keyword>
<evidence type="ECO:0000256" key="4">
    <source>
        <dbReference type="ARBA" id="ARBA00022692"/>
    </source>
</evidence>
<dbReference type="InterPro" id="IPR004117">
    <property type="entry name" value="7tm6_olfct_rcpt"/>
</dbReference>
<keyword evidence="5" id="KW-0552">Olfaction</keyword>
<dbReference type="OMA" id="IINECAW"/>
<evidence type="ECO:0000256" key="5">
    <source>
        <dbReference type="ARBA" id="ARBA00022725"/>
    </source>
</evidence>
<keyword evidence="9" id="KW-0807">Transducer</keyword>
<evidence type="ECO:0000256" key="6">
    <source>
        <dbReference type="ARBA" id="ARBA00022989"/>
    </source>
</evidence>
<dbReference type="Pfam" id="PF02949">
    <property type="entry name" value="7tm_6"/>
    <property type="match status" value="2"/>
</dbReference>
<evidence type="ECO:0000256" key="2">
    <source>
        <dbReference type="ARBA" id="ARBA00022475"/>
    </source>
</evidence>
<proteinExistence type="predicted"/>
<comment type="subcellular location">
    <subcellularLocation>
        <location evidence="1">Cell membrane</location>
        <topology evidence="1">Multi-pass membrane protein</topology>
    </subcellularLocation>
</comment>
<protein>
    <recommendedName>
        <fullName evidence="12">Odorant receptor</fullName>
    </recommendedName>
</protein>